<evidence type="ECO:0000256" key="3">
    <source>
        <dbReference type="ARBA" id="ARBA00022679"/>
    </source>
</evidence>
<evidence type="ECO:0000256" key="5">
    <source>
        <dbReference type="ARBA" id="ARBA00023012"/>
    </source>
</evidence>
<dbReference type="EMBL" id="JAUHJQ010000035">
    <property type="protein sequence ID" value="MDN4175863.1"/>
    <property type="molecule type" value="Genomic_DNA"/>
</dbReference>
<dbReference type="Proteomes" id="UP001168620">
    <property type="component" value="Unassembled WGS sequence"/>
</dbReference>
<dbReference type="InterPro" id="IPR004358">
    <property type="entry name" value="Sig_transdc_His_kin-like_C"/>
</dbReference>
<dbReference type="Gene3D" id="3.30.565.10">
    <property type="entry name" value="Histidine kinase-like ATPase, C-terminal domain"/>
    <property type="match status" value="1"/>
</dbReference>
<proteinExistence type="predicted"/>
<evidence type="ECO:0000313" key="7">
    <source>
        <dbReference type="EMBL" id="MDN4175863.1"/>
    </source>
</evidence>
<evidence type="ECO:0000256" key="4">
    <source>
        <dbReference type="ARBA" id="ARBA00022777"/>
    </source>
</evidence>
<evidence type="ECO:0000256" key="2">
    <source>
        <dbReference type="ARBA" id="ARBA00012438"/>
    </source>
</evidence>
<accession>A0ABT8FMG4</accession>
<dbReference type="EC" id="2.7.13.3" evidence="2"/>
<dbReference type="InterPro" id="IPR036890">
    <property type="entry name" value="HATPase_C_sf"/>
</dbReference>
<keyword evidence="7" id="KW-0067">ATP-binding</keyword>
<keyword evidence="7" id="KW-0547">Nucleotide-binding</keyword>
<feature type="domain" description="Histidine kinase" evidence="6">
    <location>
        <begin position="19"/>
        <end position="131"/>
    </location>
</feature>
<evidence type="ECO:0000259" key="6">
    <source>
        <dbReference type="PROSITE" id="PS50109"/>
    </source>
</evidence>
<comment type="catalytic activity">
    <reaction evidence="1">
        <text>ATP + protein L-histidine = ADP + protein N-phospho-L-histidine.</text>
        <dbReference type="EC" id="2.7.13.3"/>
    </reaction>
</comment>
<keyword evidence="4" id="KW-0418">Kinase</keyword>
<sequence length="133" mass="13785">MNRASTLCSTCPPSGLRVGDTGGLSRLCSNLVRNAVKYTPRGGAITISLSQSPQGVDLTVTDTGLGISAADQERMFDEFLRSTNPDAIALPGTGLGLSIVLRIVERHGGQIRVESVLGAGTTFRVTLPSGALT</sequence>
<evidence type="ECO:0000313" key="8">
    <source>
        <dbReference type="Proteomes" id="UP001168620"/>
    </source>
</evidence>
<evidence type="ECO:0000256" key="1">
    <source>
        <dbReference type="ARBA" id="ARBA00000085"/>
    </source>
</evidence>
<dbReference type="InterPro" id="IPR003594">
    <property type="entry name" value="HATPase_dom"/>
</dbReference>
<dbReference type="PANTHER" id="PTHR43711">
    <property type="entry name" value="TWO-COMPONENT HISTIDINE KINASE"/>
    <property type="match status" value="1"/>
</dbReference>
<keyword evidence="5" id="KW-0902">Two-component regulatory system</keyword>
<dbReference type="PANTHER" id="PTHR43711:SF1">
    <property type="entry name" value="HISTIDINE KINASE 1"/>
    <property type="match status" value="1"/>
</dbReference>
<gene>
    <name evidence="7" type="ORF">QWY28_23100</name>
</gene>
<comment type="caution">
    <text evidence="7">The sequence shown here is derived from an EMBL/GenBank/DDBJ whole genome shotgun (WGS) entry which is preliminary data.</text>
</comment>
<dbReference type="PRINTS" id="PR00344">
    <property type="entry name" value="BCTRLSENSOR"/>
</dbReference>
<keyword evidence="8" id="KW-1185">Reference proteome</keyword>
<dbReference type="SUPFAM" id="SSF55874">
    <property type="entry name" value="ATPase domain of HSP90 chaperone/DNA topoisomerase II/histidine kinase"/>
    <property type="match status" value="1"/>
</dbReference>
<dbReference type="Pfam" id="PF02518">
    <property type="entry name" value="HATPase_c"/>
    <property type="match status" value="1"/>
</dbReference>
<dbReference type="CDD" id="cd00075">
    <property type="entry name" value="HATPase"/>
    <property type="match status" value="1"/>
</dbReference>
<dbReference type="PROSITE" id="PS50109">
    <property type="entry name" value="HIS_KIN"/>
    <property type="match status" value="1"/>
</dbReference>
<organism evidence="7 8">
    <name type="scientific">Nocardioides oceani</name>
    <dbReference type="NCBI Taxonomy" id="3058369"/>
    <lineage>
        <taxon>Bacteria</taxon>
        <taxon>Bacillati</taxon>
        <taxon>Actinomycetota</taxon>
        <taxon>Actinomycetes</taxon>
        <taxon>Propionibacteriales</taxon>
        <taxon>Nocardioidaceae</taxon>
        <taxon>Nocardioides</taxon>
    </lineage>
</organism>
<dbReference type="InterPro" id="IPR005467">
    <property type="entry name" value="His_kinase_dom"/>
</dbReference>
<protein>
    <recommendedName>
        <fullName evidence="2">histidine kinase</fullName>
        <ecNumber evidence="2">2.7.13.3</ecNumber>
    </recommendedName>
</protein>
<keyword evidence="3" id="KW-0808">Transferase</keyword>
<dbReference type="GO" id="GO:0005524">
    <property type="term" value="F:ATP binding"/>
    <property type="evidence" value="ECO:0007669"/>
    <property type="project" value="UniProtKB-KW"/>
</dbReference>
<reference evidence="7" key="1">
    <citation type="submission" date="2023-06" db="EMBL/GenBank/DDBJ databases">
        <title>Draft genome sequence of Nocardioides sp. SOB77.</title>
        <authorList>
            <person name="Zhang G."/>
        </authorList>
    </citation>
    <scope>NUCLEOTIDE SEQUENCE</scope>
    <source>
        <strain evidence="7">SOB77</strain>
    </source>
</reference>
<dbReference type="InterPro" id="IPR050736">
    <property type="entry name" value="Sensor_HK_Regulatory"/>
</dbReference>
<dbReference type="RefSeq" id="WP_300955271.1">
    <property type="nucleotide sequence ID" value="NZ_JAUHJQ010000035.1"/>
</dbReference>
<dbReference type="SMART" id="SM00387">
    <property type="entry name" value="HATPase_c"/>
    <property type="match status" value="1"/>
</dbReference>
<name>A0ABT8FMG4_9ACTN</name>